<reference evidence="2" key="1">
    <citation type="submission" date="2024-06" db="EMBL/GenBank/DDBJ databases">
        <title>Complete Genome Sequence of mouse commensal type strain Neisseria musculi.</title>
        <authorList>
            <person name="Thapa E."/>
            <person name="Aluvathingal J."/>
            <person name="Nadendla S."/>
            <person name="Mehta A."/>
            <person name="Tettelin H."/>
            <person name="Weyand N.J."/>
        </authorList>
    </citation>
    <scope>NUCLEOTIDE SEQUENCE</scope>
    <source>
        <strain evidence="2">NW831</strain>
    </source>
</reference>
<evidence type="ECO:0000256" key="1">
    <source>
        <dbReference type="SAM" id="Phobius"/>
    </source>
</evidence>
<keyword evidence="1" id="KW-0472">Membrane</keyword>
<dbReference type="EMBL" id="CP060414">
    <property type="protein sequence ID" value="QNT60254.1"/>
    <property type="molecule type" value="Genomic_DNA"/>
</dbReference>
<keyword evidence="1" id="KW-1133">Transmembrane helix</keyword>
<accession>A0A7H1MF39</accession>
<organism evidence="2 3">
    <name type="scientific">Neisseria musculi</name>
    <dbReference type="NCBI Taxonomy" id="1815583"/>
    <lineage>
        <taxon>Bacteria</taxon>
        <taxon>Pseudomonadati</taxon>
        <taxon>Pseudomonadota</taxon>
        <taxon>Betaproteobacteria</taxon>
        <taxon>Neisseriales</taxon>
        <taxon>Neisseriaceae</taxon>
        <taxon>Neisseria</taxon>
    </lineage>
</organism>
<name>A0A7H1MF39_9NEIS</name>
<dbReference type="Proteomes" id="UP000516412">
    <property type="component" value="Chromosome"/>
</dbReference>
<dbReference type="KEGG" id="nmus:H7A79_1002"/>
<dbReference type="AlphaFoldDB" id="A0A7H1MF39"/>
<keyword evidence="3" id="KW-1185">Reference proteome</keyword>
<gene>
    <name evidence="2" type="ORF">H7A79_1002</name>
</gene>
<protein>
    <submittedName>
        <fullName evidence="2">Membrane protein</fullName>
    </submittedName>
</protein>
<keyword evidence="1" id="KW-0812">Transmembrane</keyword>
<sequence>MLDKILNFLFGLLTVNWPIYNRKWLHILSCMLITVFWLRVDAKLIPTLLFHHWWLGLIMLGMFVYSCLLIRLHFLFAVLPVLMALKTLSALFV</sequence>
<proteinExistence type="predicted"/>
<feature type="transmembrane region" description="Helical" evidence="1">
    <location>
        <begin position="52"/>
        <end position="85"/>
    </location>
</feature>
<feature type="transmembrane region" description="Helical" evidence="1">
    <location>
        <begin position="24"/>
        <end position="40"/>
    </location>
</feature>
<evidence type="ECO:0000313" key="3">
    <source>
        <dbReference type="Proteomes" id="UP000516412"/>
    </source>
</evidence>
<evidence type="ECO:0000313" key="2">
    <source>
        <dbReference type="EMBL" id="QNT60254.1"/>
    </source>
</evidence>